<feature type="domain" description="EamA" evidence="7">
    <location>
        <begin position="150"/>
        <end position="286"/>
    </location>
</feature>
<feature type="transmembrane region" description="Helical" evidence="6">
    <location>
        <begin position="269"/>
        <end position="286"/>
    </location>
</feature>
<feature type="transmembrane region" description="Helical" evidence="6">
    <location>
        <begin position="149"/>
        <end position="169"/>
    </location>
</feature>
<feature type="transmembrane region" description="Helical" evidence="6">
    <location>
        <begin position="31"/>
        <end position="49"/>
    </location>
</feature>
<accession>A0A931NE45</accession>
<sequence length="294" mass="31554">MPAWLFLAASMALVGSYVGLSKALVAVFPVFLLAGLRFGLAALAMLHWIRRPAQEPVLNRVDHAWLFVCSFLGNFGFSICMLLGVKATSALSAGVVMALIPAAVAVLSALWLRERIAPRVRLAIFCSGVGIALLALARPSSGADSAGSIWGHLLLLGAVFCEAAYVVSGKRLGDKLSPRRITALINLWGLLLMAPLALWQAQSFEWRQVAVQDWGLLTFYALAASMFSVWLWMRGLEGYPASRAGVFTVLIPVSSATVGIFYLGEHATALHGLALLLALTGILLATRTPEPRRN</sequence>
<dbReference type="RefSeq" id="WP_198100505.1">
    <property type="nucleotide sequence ID" value="NZ_JAEDAL010000003.1"/>
</dbReference>
<comment type="subcellular location">
    <subcellularLocation>
        <location evidence="1">Cell membrane</location>
        <topology evidence="1">Multi-pass membrane protein</topology>
    </subcellularLocation>
</comment>
<evidence type="ECO:0000256" key="2">
    <source>
        <dbReference type="ARBA" id="ARBA00022475"/>
    </source>
</evidence>
<dbReference type="Proteomes" id="UP000620139">
    <property type="component" value="Unassembled WGS sequence"/>
</dbReference>
<proteinExistence type="predicted"/>
<dbReference type="PANTHER" id="PTHR32322">
    <property type="entry name" value="INNER MEMBRANE TRANSPORTER"/>
    <property type="match status" value="1"/>
</dbReference>
<gene>
    <name evidence="8" type="ORF">I7X43_08490</name>
</gene>
<comment type="caution">
    <text evidence="8">The sequence shown here is derived from an EMBL/GenBank/DDBJ whole genome shotgun (WGS) entry which is preliminary data.</text>
</comment>
<evidence type="ECO:0000256" key="1">
    <source>
        <dbReference type="ARBA" id="ARBA00004651"/>
    </source>
</evidence>
<keyword evidence="3 6" id="KW-0812">Transmembrane</keyword>
<feature type="transmembrane region" description="Helical" evidence="6">
    <location>
        <begin position="119"/>
        <end position="137"/>
    </location>
</feature>
<keyword evidence="2" id="KW-1003">Cell membrane</keyword>
<evidence type="ECO:0000256" key="3">
    <source>
        <dbReference type="ARBA" id="ARBA00022692"/>
    </source>
</evidence>
<protein>
    <submittedName>
        <fullName evidence="8">DMT family transporter</fullName>
    </submittedName>
</protein>
<dbReference type="Gene3D" id="1.10.3730.20">
    <property type="match status" value="1"/>
</dbReference>
<dbReference type="SUPFAM" id="SSF103481">
    <property type="entry name" value="Multidrug resistance efflux transporter EmrE"/>
    <property type="match status" value="2"/>
</dbReference>
<dbReference type="InterPro" id="IPR050638">
    <property type="entry name" value="AA-Vitamin_Transporters"/>
</dbReference>
<feature type="transmembrane region" description="Helical" evidence="6">
    <location>
        <begin position="181"/>
        <end position="202"/>
    </location>
</feature>
<dbReference type="PANTHER" id="PTHR32322:SF18">
    <property type="entry name" value="S-ADENOSYLMETHIONINE_S-ADENOSYLHOMOCYSTEINE TRANSPORTER"/>
    <property type="match status" value="1"/>
</dbReference>
<feature type="transmembrane region" description="Helical" evidence="6">
    <location>
        <begin position="244"/>
        <end position="263"/>
    </location>
</feature>
<feature type="transmembrane region" description="Helical" evidence="6">
    <location>
        <begin position="90"/>
        <end position="112"/>
    </location>
</feature>
<evidence type="ECO:0000256" key="5">
    <source>
        <dbReference type="ARBA" id="ARBA00023136"/>
    </source>
</evidence>
<evidence type="ECO:0000256" key="6">
    <source>
        <dbReference type="SAM" id="Phobius"/>
    </source>
</evidence>
<reference evidence="8" key="1">
    <citation type="submission" date="2020-12" db="EMBL/GenBank/DDBJ databases">
        <title>The genome sequence of Inhella sp. 4Y17.</title>
        <authorList>
            <person name="Liu Y."/>
        </authorList>
    </citation>
    <scope>NUCLEOTIDE SEQUENCE</scope>
    <source>
        <strain evidence="8">4Y10</strain>
    </source>
</reference>
<keyword evidence="9" id="KW-1185">Reference proteome</keyword>
<evidence type="ECO:0000313" key="9">
    <source>
        <dbReference type="Proteomes" id="UP000620139"/>
    </source>
</evidence>
<name>A0A931NE45_9BURK</name>
<evidence type="ECO:0000313" key="8">
    <source>
        <dbReference type="EMBL" id="MBH9552890.1"/>
    </source>
</evidence>
<evidence type="ECO:0000259" key="7">
    <source>
        <dbReference type="Pfam" id="PF00892"/>
    </source>
</evidence>
<keyword evidence="5 6" id="KW-0472">Membrane</keyword>
<dbReference type="AlphaFoldDB" id="A0A931NE45"/>
<feature type="domain" description="EamA" evidence="7">
    <location>
        <begin position="4"/>
        <end position="135"/>
    </location>
</feature>
<dbReference type="InterPro" id="IPR037185">
    <property type="entry name" value="EmrE-like"/>
</dbReference>
<dbReference type="Pfam" id="PF00892">
    <property type="entry name" value="EamA"/>
    <property type="match status" value="2"/>
</dbReference>
<keyword evidence="4 6" id="KW-1133">Transmembrane helix</keyword>
<feature type="transmembrane region" description="Helical" evidence="6">
    <location>
        <begin position="214"/>
        <end position="232"/>
    </location>
</feature>
<dbReference type="InterPro" id="IPR000620">
    <property type="entry name" value="EamA_dom"/>
</dbReference>
<dbReference type="EMBL" id="JAEDAL010000003">
    <property type="protein sequence ID" value="MBH9552890.1"/>
    <property type="molecule type" value="Genomic_DNA"/>
</dbReference>
<feature type="transmembrane region" description="Helical" evidence="6">
    <location>
        <begin position="61"/>
        <end position="84"/>
    </location>
</feature>
<evidence type="ECO:0000256" key="4">
    <source>
        <dbReference type="ARBA" id="ARBA00022989"/>
    </source>
</evidence>
<organism evidence="8 9">
    <name type="scientific">Inhella gelatinilytica</name>
    <dbReference type="NCBI Taxonomy" id="2795030"/>
    <lineage>
        <taxon>Bacteria</taxon>
        <taxon>Pseudomonadati</taxon>
        <taxon>Pseudomonadota</taxon>
        <taxon>Betaproteobacteria</taxon>
        <taxon>Burkholderiales</taxon>
        <taxon>Sphaerotilaceae</taxon>
        <taxon>Inhella</taxon>
    </lineage>
</organism>
<dbReference type="GO" id="GO:0005886">
    <property type="term" value="C:plasma membrane"/>
    <property type="evidence" value="ECO:0007669"/>
    <property type="project" value="UniProtKB-SubCell"/>
</dbReference>